<accession>A0A9P4MLV3</accession>
<organism evidence="1 2">
    <name type="scientific">Myriangium duriaei CBS 260.36</name>
    <dbReference type="NCBI Taxonomy" id="1168546"/>
    <lineage>
        <taxon>Eukaryota</taxon>
        <taxon>Fungi</taxon>
        <taxon>Dikarya</taxon>
        <taxon>Ascomycota</taxon>
        <taxon>Pezizomycotina</taxon>
        <taxon>Dothideomycetes</taxon>
        <taxon>Dothideomycetidae</taxon>
        <taxon>Myriangiales</taxon>
        <taxon>Myriangiaceae</taxon>
        <taxon>Myriangium</taxon>
    </lineage>
</organism>
<dbReference type="AlphaFoldDB" id="A0A9P4MLV3"/>
<evidence type="ECO:0000313" key="2">
    <source>
        <dbReference type="Proteomes" id="UP000799439"/>
    </source>
</evidence>
<dbReference type="Proteomes" id="UP000799439">
    <property type="component" value="Unassembled WGS sequence"/>
</dbReference>
<gene>
    <name evidence="1" type="ORF">K461DRAFT_317799</name>
</gene>
<evidence type="ECO:0000313" key="1">
    <source>
        <dbReference type="EMBL" id="KAF2157752.1"/>
    </source>
</evidence>
<dbReference type="OrthoDB" id="9999611at2759"/>
<keyword evidence="2" id="KW-1185">Reference proteome</keyword>
<comment type="caution">
    <text evidence="1">The sequence shown here is derived from an EMBL/GenBank/DDBJ whole genome shotgun (WGS) entry which is preliminary data.</text>
</comment>
<reference evidence="1" key="1">
    <citation type="journal article" date="2020" name="Stud. Mycol.">
        <title>101 Dothideomycetes genomes: a test case for predicting lifestyles and emergence of pathogens.</title>
        <authorList>
            <person name="Haridas S."/>
            <person name="Albert R."/>
            <person name="Binder M."/>
            <person name="Bloem J."/>
            <person name="Labutti K."/>
            <person name="Salamov A."/>
            <person name="Andreopoulos B."/>
            <person name="Baker S."/>
            <person name="Barry K."/>
            <person name="Bills G."/>
            <person name="Bluhm B."/>
            <person name="Cannon C."/>
            <person name="Castanera R."/>
            <person name="Culley D."/>
            <person name="Daum C."/>
            <person name="Ezra D."/>
            <person name="Gonzalez J."/>
            <person name="Henrissat B."/>
            <person name="Kuo A."/>
            <person name="Liang C."/>
            <person name="Lipzen A."/>
            <person name="Lutzoni F."/>
            <person name="Magnuson J."/>
            <person name="Mondo S."/>
            <person name="Nolan M."/>
            <person name="Ohm R."/>
            <person name="Pangilinan J."/>
            <person name="Park H.-J."/>
            <person name="Ramirez L."/>
            <person name="Alfaro M."/>
            <person name="Sun H."/>
            <person name="Tritt A."/>
            <person name="Yoshinaga Y."/>
            <person name="Zwiers L.-H."/>
            <person name="Turgeon B."/>
            <person name="Goodwin S."/>
            <person name="Spatafora J."/>
            <person name="Crous P."/>
            <person name="Grigoriev I."/>
        </authorList>
    </citation>
    <scope>NUCLEOTIDE SEQUENCE</scope>
    <source>
        <strain evidence="1">CBS 260.36</strain>
    </source>
</reference>
<name>A0A9P4MLV3_9PEZI</name>
<dbReference type="EMBL" id="ML996081">
    <property type="protein sequence ID" value="KAF2157752.1"/>
    <property type="molecule type" value="Genomic_DNA"/>
</dbReference>
<evidence type="ECO:0008006" key="3">
    <source>
        <dbReference type="Google" id="ProtNLM"/>
    </source>
</evidence>
<sequence>MSQSGPSDNPSLIGGHVQYVKGAAESLIGNVTGAASWTDSATTDKEQGVAAMKAAGQQREANQQGYGKVEEVAGKVTGCEGMVREGQESKTS</sequence>
<proteinExistence type="predicted"/>
<protein>
    <recommendedName>
        <fullName evidence="3">CsbD-like domain-containing protein</fullName>
    </recommendedName>
</protein>